<dbReference type="OrthoDB" id="18896at2759"/>
<evidence type="ECO:0000259" key="7">
    <source>
        <dbReference type="PROSITE" id="PS51651"/>
    </source>
</evidence>
<dbReference type="Gene3D" id="1.20.58.740">
    <property type="match status" value="1"/>
</dbReference>
<name>A0A9P6NQ55_9BASI</name>
<accession>A0A9P6NQ55</accession>
<dbReference type="InterPro" id="IPR027357">
    <property type="entry name" value="DOCKER_dom"/>
</dbReference>
<dbReference type="Gene3D" id="1.25.40.410">
    <property type="match status" value="1"/>
</dbReference>
<dbReference type="Pfam" id="PF20422">
    <property type="entry name" value="DHR-2_Lobe_B"/>
    <property type="match status" value="1"/>
</dbReference>
<dbReference type="InterPro" id="IPR046770">
    <property type="entry name" value="DOCKER_Lobe_B"/>
</dbReference>
<dbReference type="InterPro" id="IPR035892">
    <property type="entry name" value="C2_domain_sf"/>
</dbReference>
<sequence length="1886" mass="211418">MDPLLEEDETGQTSSLERKSPNALTFGKASREAQPEKLPPPLPSLKSGDETVSGRDEPLVDEIACALREWYTLLFVHLNKRQYKLFHIMKEHIEALHMGRRQLLAQTLSTEEAAKLRRDLVNRLVYGNLAQDLDIIVRHPDYGALVDAEVDFESVDSRSWMSTIRMYVCQVKLAYLSQTLSLDRGFGTGPLNLPDPLAHNTLSSMSINSQSKLSEPNQFYHVMLEVKSFLACPCTAGETVELYFSLYNKSEARFLTEEFCVILNHLGVPIRSKSKLPLLDRSVTGHPGEDSSPKFSSSSSFVSVRTMFKDLSQHDVQDSIFLVCRLVKNGGMKSTPVTQPPLSSASLSDNNSVTQNALSPGPYEGDSSSARGSFDEVATPGPEAAGVATQQFAHPDSNGEYSGMTFMQPKLGGQSIRRPFGCAVVEISAFAPQHSNGNHGGLGSNIGYSKPSGSGVLESPITTYNMNIFSPVNEASFPTLHEDIIASRVKEFFGSGNLAGSGFHGSSSLKSPGSNPNAVKNESIAIELRTFYGDTTSIVKDNNARLSEVPLTSRLGFPDVVFPDDSRNEIYVKLWSGDFSHFNPGTSKMISTSGKNIEVAAELRTKTGQVLERVISRGSGEPKVTRYNSMVYKNNHTPTWGELMKLDISADMIEDCHLFFTFRNRQDKTNRSNTAGNIDKPFAFAFLPLFSTNKTFIPDGEHNLALFRYDKQSATPEVYMRVQSTLETGQGAPEITSALSKLLIPLKDAFTVRSFLCSTRHTQNEVLLKLIKWEALLDHPQDLRETLTKLKFASEVEICKFLRNIFDALFGVLVSRVNGDSKEYDDLVFNALVTLLGIVSDRRFTNFKPVVDLYIDQHFSCTTASTHLIRSLQNLLLNPTSPQNAQPLRSSIKVWGYLLRFIIRSRELQRPKDFSGPGGLISDVIDTKFKADIGSVLNRITGLMLLNSSSVIGTQTLAVQHFASLLPELAKVCGPHELLEKANGFVESISATKGKIVIWKLLLQEHIIMSEIFDLPECRVQLVPKLTTWVKPHLGEFEEYAMFKTKDSESTKDSARVSWLEGIRISTSLIAVALDKLHEALIDPNINQDRTALAQEEDNVEYLLSLLPKLLDSFIELENPTNIEAVQRLGTTASVISPVPIVFPATYPFSLLNSLPADQALAPAASISTPHSPNPMQVTTPSMQNSLGEIAVVMVTMILLSPDRLLSSFLEMLLEVEGKTNFASFLSKLFKVFHSILKNKAFPSNWLNINILTHKIALKLIQIVAPVMEQEFIPKRITTSNEDDPNSSFNSELWSDFFVLVHGLLSSQHLVIEEFPPQKRRAVWKLAGDIRGEGSKLLKRCWEAIGSQELPAGPDGTTMTRCGGYQIQFIPGFVEPLLELCLSHHDEMRANAVTILYSVIITEFQLNQEFTVVADEIIDKLDNLLGNSSSVQNDEMSRSFFVGQLQSLFESESIDVQLRKQVEAFLESLNQFLDLLLSIRNLPPGDEFIDDRVIGTLKLMSFIRNIGRSGIYIHYVHKLVNFHATCGNFVEAGLAMRLHSDLHEWDLHAVVEAMPELSLPKQTVFRRKEVAWESGIQICKELQEQYEHVSFDYERLSEVLAHQSSLYHNIVKSDRYFSEYFRVAFYGLGFPPSVQNRQFVYRGYEWEKYAEFCDRMNNKHPNAQILRTNVVSTDELQFAEGQYLHITKVQAEPDRTSIIFTNLEVPNAVRQYYEHNATNTFSYSRPFSKDEEPNTDPVMLWIEKTFLVCEDAFPTVLQRSEVLEIRLLEISPIENAILNTDQKTRELDTLQRRYLALSKTGSQKLNTNPLSMALNSAVDAFLRPEYLAKHPDQQEAMNLLRQAIENQTAVIDAGLKLHRTLCPPEMKTFHATLYNCKVFCSNFSTV</sequence>
<dbReference type="PROSITE" id="PS51650">
    <property type="entry name" value="C2_DOCK"/>
    <property type="match status" value="1"/>
</dbReference>
<dbReference type="Gene3D" id="2.60.40.150">
    <property type="entry name" value="C2 domain"/>
    <property type="match status" value="1"/>
</dbReference>
<dbReference type="GO" id="GO:0007264">
    <property type="term" value="P:small GTPase-mediated signal transduction"/>
    <property type="evidence" value="ECO:0007669"/>
    <property type="project" value="InterPro"/>
</dbReference>
<dbReference type="GO" id="GO:0005737">
    <property type="term" value="C:cytoplasm"/>
    <property type="evidence" value="ECO:0007669"/>
    <property type="project" value="UniProtKB-SubCell"/>
</dbReference>
<evidence type="ECO:0000256" key="3">
    <source>
        <dbReference type="ARBA" id="ARBA00022553"/>
    </source>
</evidence>
<dbReference type="InterPro" id="IPR043162">
    <property type="entry name" value="DOCK_C_lobe_C"/>
</dbReference>
<feature type="compositionally biased region" description="Polar residues" evidence="5">
    <location>
        <begin position="335"/>
        <end position="358"/>
    </location>
</feature>
<comment type="caution">
    <text evidence="8">The sequence shown here is derived from an EMBL/GenBank/DDBJ whole genome shotgun (WGS) entry which is preliminary data.</text>
</comment>
<proteinExistence type="inferred from homology"/>
<protein>
    <submittedName>
        <fullName evidence="8">Uncharacterized protein</fullName>
    </submittedName>
</protein>
<dbReference type="InterPro" id="IPR032376">
    <property type="entry name" value="DOCK_N"/>
</dbReference>
<dbReference type="InterPro" id="IPR042455">
    <property type="entry name" value="DOCK_N_sub1"/>
</dbReference>
<dbReference type="InterPro" id="IPR027007">
    <property type="entry name" value="C2_DOCK-type_domain"/>
</dbReference>
<dbReference type="PANTHER" id="PTHR45653:SF10">
    <property type="entry name" value="MYOBLAST CITY, ISOFORM B"/>
    <property type="match status" value="1"/>
</dbReference>
<keyword evidence="2" id="KW-0963">Cytoplasm</keyword>
<evidence type="ECO:0000313" key="8">
    <source>
        <dbReference type="EMBL" id="KAG0151305.1"/>
    </source>
</evidence>
<dbReference type="InterPro" id="IPR016024">
    <property type="entry name" value="ARM-type_fold"/>
</dbReference>
<evidence type="ECO:0000256" key="1">
    <source>
        <dbReference type="ARBA" id="ARBA00004496"/>
    </source>
</evidence>
<dbReference type="InterPro" id="IPR043161">
    <property type="entry name" value="DOCK_C_lobe_A"/>
</dbReference>
<dbReference type="InterPro" id="IPR026791">
    <property type="entry name" value="DOCK"/>
</dbReference>
<evidence type="ECO:0000313" key="9">
    <source>
        <dbReference type="Proteomes" id="UP000886653"/>
    </source>
</evidence>
<dbReference type="Pfam" id="PF16172">
    <property type="entry name" value="DOCK_N"/>
    <property type="match status" value="2"/>
</dbReference>
<dbReference type="PROSITE" id="PS51651">
    <property type="entry name" value="DOCKER"/>
    <property type="match status" value="1"/>
</dbReference>
<feature type="compositionally biased region" description="Acidic residues" evidence="5">
    <location>
        <begin position="1"/>
        <end position="10"/>
    </location>
</feature>
<comment type="subcellular location">
    <subcellularLocation>
        <location evidence="1">Cytoplasm</location>
    </subcellularLocation>
</comment>
<dbReference type="GO" id="GO:0005886">
    <property type="term" value="C:plasma membrane"/>
    <property type="evidence" value="ECO:0007669"/>
    <property type="project" value="TreeGrafter"/>
</dbReference>
<dbReference type="Proteomes" id="UP000886653">
    <property type="component" value="Unassembled WGS sequence"/>
</dbReference>
<keyword evidence="9" id="KW-1185">Reference proteome</keyword>
<feature type="region of interest" description="Disordered" evidence="5">
    <location>
        <begin position="334"/>
        <end position="381"/>
    </location>
</feature>
<dbReference type="Gene3D" id="1.20.1270.350">
    <property type="entry name" value="Dedicator of cytokinesis N-terminal subdomain"/>
    <property type="match status" value="1"/>
</dbReference>
<keyword evidence="3" id="KW-0597">Phosphoprotein</keyword>
<feature type="domain" description="DOCKER" evidence="7">
    <location>
        <begin position="1503"/>
        <end position="1886"/>
    </location>
</feature>
<dbReference type="EMBL" id="MU167213">
    <property type="protein sequence ID" value="KAG0151305.1"/>
    <property type="molecule type" value="Genomic_DNA"/>
</dbReference>
<dbReference type="InterPro" id="IPR056372">
    <property type="entry name" value="TPR_DOCK"/>
</dbReference>
<dbReference type="Pfam" id="PF23554">
    <property type="entry name" value="TPR_DOCK"/>
    <property type="match status" value="2"/>
</dbReference>
<gene>
    <name evidence="8" type="ORF">CROQUDRAFT_36914</name>
</gene>
<dbReference type="Pfam" id="PF14429">
    <property type="entry name" value="DOCK-C2"/>
    <property type="match status" value="1"/>
</dbReference>
<evidence type="ECO:0000259" key="6">
    <source>
        <dbReference type="PROSITE" id="PS51650"/>
    </source>
</evidence>
<dbReference type="CDD" id="cd11684">
    <property type="entry name" value="DHR2_DOCK"/>
    <property type="match status" value="1"/>
</dbReference>
<feature type="domain" description="C2 DOCK-type" evidence="6">
    <location>
        <begin position="567"/>
        <end position="757"/>
    </location>
</feature>
<dbReference type="PANTHER" id="PTHR45653">
    <property type="entry name" value="DEDICATOR OF CYTOKINESIS"/>
    <property type="match status" value="1"/>
</dbReference>
<reference evidence="8" key="1">
    <citation type="submission" date="2013-11" db="EMBL/GenBank/DDBJ databases">
        <title>Genome sequence of the fusiform rust pathogen reveals effectors for host alternation and coevolution with pine.</title>
        <authorList>
            <consortium name="DOE Joint Genome Institute"/>
            <person name="Smith K."/>
            <person name="Pendleton A."/>
            <person name="Kubisiak T."/>
            <person name="Anderson C."/>
            <person name="Salamov A."/>
            <person name="Aerts A."/>
            <person name="Riley R."/>
            <person name="Clum A."/>
            <person name="Lindquist E."/>
            <person name="Ence D."/>
            <person name="Campbell M."/>
            <person name="Kronenberg Z."/>
            <person name="Feau N."/>
            <person name="Dhillon B."/>
            <person name="Hamelin R."/>
            <person name="Burleigh J."/>
            <person name="Smith J."/>
            <person name="Yandell M."/>
            <person name="Nelson C."/>
            <person name="Grigoriev I."/>
            <person name="Davis J."/>
        </authorList>
    </citation>
    <scope>NUCLEOTIDE SEQUENCE</scope>
    <source>
        <strain evidence="8">G11</strain>
    </source>
</reference>
<organism evidence="8 9">
    <name type="scientific">Cronartium quercuum f. sp. fusiforme G11</name>
    <dbReference type="NCBI Taxonomy" id="708437"/>
    <lineage>
        <taxon>Eukaryota</taxon>
        <taxon>Fungi</taxon>
        <taxon>Dikarya</taxon>
        <taxon>Basidiomycota</taxon>
        <taxon>Pucciniomycotina</taxon>
        <taxon>Pucciniomycetes</taxon>
        <taxon>Pucciniales</taxon>
        <taxon>Coleosporiaceae</taxon>
        <taxon>Cronartium</taxon>
    </lineage>
</organism>
<dbReference type="CDD" id="cd08679">
    <property type="entry name" value="C2_DOCK180_related"/>
    <property type="match status" value="1"/>
</dbReference>
<feature type="region of interest" description="Disordered" evidence="5">
    <location>
        <begin position="1"/>
        <end position="54"/>
    </location>
</feature>
<dbReference type="GO" id="GO:0005085">
    <property type="term" value="F:guanyl-nucleotide exchange factor activity"/>
    <property type="evidence" value="ECO:0007669"/>
    <property type="project" value="InterPro"/>
</dbReference>
<evidence type="ECO:0000256" key="4">
    <source>
        <dbReference type="PROSITE-ProRule" id="PRU00983"/>
    </source>
</evidence>
<dbReference type="GO" id="GO:0031267">
    <property type="term" value="F:small GTPase binding"/>
    <property type="evidence" value="ECO:0007669"/>
    <property type="project" value="TreeGrafter"/>
</dbReference>
<comment type="similarity">
    <text evidence="4">Belongs to the DOCK family.</text>
</comment>
<evidence type="ECO:0000256" key="2">
    <source>
        <dbReference type="ARBA" id="ARBA00022490"/>
    </source>
</evidence>
<dbReference type="SUPFAM" id="SSF48371">
    <property type="entry name" value="ARM repeat"/>
    <property type="match status" value="1"/>
</dbReference>
<evidence type="ECO:0000256" key="5">
    <source>
        <dbReference type="SAM" id="MobiDB-lite"/>
    </source>
</evidence>